<evidence type="ECO:0000313" key="2">
    <source>
        <dbReference type="EMBL" id="CAG6787742.1"/>
    </source>
</evidence>
<keyword evidence="1" id="KW-1133">Transmembrane helix</keyword>
<evidence type="ECO:0000256" key="1">
    <source>
        <dbReference type="SAM" id="Phobius"/>
    </source>
</evidence>
<feature type="transmembrane region" description="Helical" evidence="1">
    <location>
        <begin position="53"/>
        <end position="77"/>
    </location>
</feature>
<dbReference type="EMBL" id="HBUF01655783">
    <property type="protein sequence ID" value="CAG6787742.1"/>
    <property type="molecule type" value="Transcribed_RNA"/>
</dbReference>
<protein>
    <submittedName>
        <fullName evidence="2">Uncharacterized protein</fullName>
    </submittedName>
</protein>
<name>A0A8D9BRG9_9HEMI</name>
<keyword evidence="1" id="KW-0472">Membrane</keyword>
<proteinExistence type="predicted"/>
<sequence>MFWECVFTCDSSFPIFTYSLFEEWDIFEFCRATSVTQCANAWDFRPGGLVVRIILNTFLTIIILASNSMTVIQITFLDDMNSSRCCKTVQGRRHKVRELN</sequence>
<reference evidence="2" key="1">
    <citation type="submission" date="2021-05" db="EMBL/GenBank/DDBJ databases">
        <authorList>
            <person name="Alioto T."/>
            <person name="Alioto T."/>
            <person name="Gomez Garrido J."/>
        </authorList>
    </citation>
    <scope>NUCLEOTIDE SEQUENCE</scope>
</reference>
<dbReference type="AlphaFoldDB" id="A0A8D9BRG9"/>
<keyword evidence="1" id="KW-0812">Transmembrane</keyword>
<organism evidence="2">
    <name type="scientific">Cacopsylla melanoneura</name>
    <dbReference type="NCBI Taxonomy" id="428564"/>
    <lineage>
        <taxon>Eukaryota</taxon>
        <taxon>Metazoa</taxon>
        <taxon>Ecdysozoa</taxon>
        <taxon>Arthropoda</taxon>
        <taxon>Hexapoda</taxon>
        <taxon>Insecta</taxon>
        <taxon>Pterygota</taxon>
        <taxon>Neoptera</taxon>
        <taxon>Paraneoptera</taxon>
        <taxon>Hemiptera</taxon>
        <taxon>Sternorrhyncha</taxon>
        <taxon>Psylloidea</taxon>
        <taxon>Psyllidae</taxon>
        <taxon>Psyllinae</taxon>
        <taxon>Cacopsylla</taxon>
    </lineage>
</organism>
<dbReference type="EMBL" id="HBUF01655784">
    <property type="protein sequence ID" value="CAG6787743.1"/>
    <property type="molecule type" value="Transcribed_RNA"/>
</dbReference>
<accession>A0A8D9BRG9</accession>